<dbReference type="InterPro" id="IPR011051">
    <property type="entry name" value="RmlC_Cupin_sf"/>
</dbReference>
<keyword evidence="3" id="KW-1185">Reference proteome</keyword>
<evidence type="ECO:0000313" key="3">
    <source>
        <dbReference type="Proteomes" id="UP000249616"/>
    </source>
</evidence>
<dbReference type="Pfam" id="PF07883">
    <property type="entry name" value="Cupin_2"/>
    <property type="match status" value="1"/>
</dbReference>
<organism evidence="2 3">
    <name type="scientific">Streptomyces cadmiisoli</name>
    <dbReference type="NCBI Taxonomy" id="2184053"/>
    <lineage>
        <taxon>Bacteria</taxon>
        <taxon>Bacillati</taxon>
        <taxon>Actinomycetota</taxon>
        <taxon>Actinomycetes</taxon>
        <taxon>Kitasatosporales</taxon>
        <taxon>Streptomycetaceae</taxon>
        <taxon>Streptomyces</taxon>
        <taxon>Streptomyces aurantiacus group</taxon>
    </lineage>
</organism>
<dbReference type="PANTHER" id="PTHR38599">
    <property type="entry name" value="CUPIN DOMAIN PROTEIN (AFU_ORTHOLOGUE AFUA_3G13620)"/>
    <property type="match status" value="1"/>
</dbReference>
<dbReference type="InterPro" id="IPR014710">
    <property type="entry name" value="RmlC-like_jellyroll"/>
</dbReference>
<evidence type="ECO:0000259" key="1">
    <source>
        <dbReference type="Pfam" id="PF07883"/>
    </source>
</evidence>
<feature type="domain" description="Cupin type-2" evidence="1">
    <location>
        <begin position="35"/>
        <end position="86"/>
    </location>
</feature>
<gene>
    <name evidence="2" type="ORF">DN051_36550</name>
</gene>
<dbReference type="PANTHER" id="PTHR38599:SF1">
    <property type="entry name" value="CUPIN DOMAIN PROTEIN (AFU_ORTHOLOGUE AFUA_3G13620)"/>
    <property type="match status" value="1"/>
</dbReference>
<sequence>MSDENPELRLPPTVQILASVPGTTIPENAVAKTVLITLPGGDAGSPPHRHSGPAFGYVVKGEMIFELEGEPQRVIKAGETFWEPGADVIHYQGANNLPDGETAYLATILSAPGQPVLTVVSPEELEARRDRRAPRL</sequence>
<dbReference type="RefSeq" id="WP_112442697.1">
    <property type="nucleotide sequence ID" value="NZ_CP030073.1"/>
</dbReference>
<evidence type="ECO:0000313" key="2">
    <source>
        <dbReference type="EMBL" id="AWW42879.1"/>
    </source>
</evidence>
<dbReference type="KEGG" id="scad:DN051_36550"/>
<reference evidence="2 3" key="1">
    <citation type="journal article" date="2019" name="Int. J. Syst. Evol. Microbiol.">
        <title>Streptomyces cadmiisoli sp. nov., a novel actinomycete isolated from cadmium-contaminated soil.</title>
        <authorList>
            <person name="Li K."/>
            <person name="Tang X."/>
            <person name="Zhao J."/>
            <person name="Guo Y."/>
            <person name="Tang Y."/>
            <person name="Gao J."/>
        </authorList>
    </citation>
    <scope>NUCLEOTIDE SEQUENCE [LARGE SCALE GENOMIC DNA]</scope>
    <source>
        <strain evidence="2 3">ZFG47</strain>
    </source>
</reference>
<name>A0A2Z4JCN7_9ACTN</name>
<dbReference type="InterPro" id="IPR013096">
    <property type="entry name" value="Cupin_2"/>
</dbReference>
<dbReference type="AlphaFoldDB" id="A0A2Z4JCN7"/>
<protein>
    <submittedName>
        <fullName evidence="2">Cupin domain-containing protein</fullName>
    </submittedName>
</protein>
<dbReference type="Proteomes" id="UP000249616">
    <property type="component" value="Chromosome"/>
</dbReference>
<accession>A0A2Z4JCN7</accession>
<dbReference type="EMBL" id="CP030073">
    <property type="protein sequence ID" value="AWW42879.1"/>
    <property type="molecule type" value="Genomic_DNA"/>
</dbReference>
<proteinExistence type="predicted"/>
<dbReference type="Gene3D" id="2.60.120.10">
    <property type="entry name" value="Jelly Rolls"/>
    <property type="match status" value="1"/>
</dbReference>
<dbReference type="SUPFAM" id="SSF51182">
    <property type="entry name" value="RmlC-like cupins"/>
    <property type="match status" value="1"/>
</dbReference>